<dbReference type="EMBL" id="MHMT01000005">
    <property type="protein sequence ID" value="OGZ33081.1"/>
    <property type="molecule type" value="Genomic_DNA"/>
</dbReference>
<feature type="transmembrane region" description="Helical" evidence="1">
    <location>
        <begin position="26"/>
        <end position="56"/>
    </location>
</feature>
<protein>
    <submittedName>
        <fullName evidence="2">Uncharacterized protein</fullName>
    </submittedName>
</protein>
<evidence type="ECO:0000313" key="2">
    <source>
        <dbReference type="EMBL" id="OGZ33081.1"/>
    </source>
</evidence>
<gene>
    <name evidence="2" type="ORF">A2V69_02710</name>
</gene>
<evidence type="ECO:0000313" key="3">
    <source>
        <dbReference type="Proteomes" id="UP000177810"/>
    </source>
</evidence>
<proteinExistence type="predicted"/>
<dbReference type="Proteomes" id="UP000177810">
    <property type="component" value="Unassembled WGS sequence"/>
</dbReference>
<feature type="transmembrane region" description="Helical" evidence="1">
    <location>
        <begin position="101"/>
        <end position="120"/>
    </location>
</feature>
<keyword evidence="1" id="KW-0472">Membrane</keyword>
<sequence>MEQQSQQPQQFQQPTSVQEEKKQKSLFWIITTMYLTMILSGLVIGFVLIFLGSFIFSGLRGFAAAFVSLLLMLVAYVLALKVAVNYIAKKTPVKKEYIVKISIWVALLTIILYVLAGLFFRGFSTYDLVIIPSTALIFFAAKYFLEKKFKNT</sequence>
<keyword evidence="1" id="KW-1133">Transmembrane helix</keyword>
<feature type="transmembrane region" description="Helical" evidence="1">
    <location>
        <begin position="126"/>
        <end position="145"/>
    </location>
</feature>
<keyword evidence="1" id="KW-0812">Transmembrane</keyword>
<accession>A0A1G2F6A2</accession>
<reference evidence="2 3" key="1">
    <citation type="journal article" date="2016" name="Nat. Commun.">
        <title>Thousands of microbial genomes shed light on interconnected biogeochemical processes in an aquifer system.</title>
        <authorList>
            <person name="Anantharaman K."/>
            <person name="Brown C.T."/>
            <person name="Hug L.A."/>
            <person name="Sharon I."/>
            <person name="Castelle C.J."/>
            <person name="Probst A.J."/>
            <person name="Thomas B.C."/>
            <person name="Singh A."/>
            <person name="Wilkins M.J."/>
            <person name="Karaoz U."/>
            <person name="Brodie E.L."/>
            <person name="Williams K.H."/>
            <person name="Hubbard S.S."/>
            <person name="Banfield J.F."/>
        </authorList>
    </citation>
    <scope>NUCLEOTIDE SEQUENCE [LARGE SCALE GENOMIC DNA]</scope>
</reference>
<comment type="caution">
    <text evidence="2">The sequence shown here is derived from an EMBL/GenBank/DDBJ whole genome shotgun (WGS) entry which is preliminary data.</text>
</comment>
<feature type="transmembrane region" description="Helical" evidence="1">
    <location>
        <begin position="62"/>
        <end position="80"/>
    </location>
</feature>
<name>A0A1G2F6A2_9BACT</name>
<evidence type="ECO:0000256" key="1">
    <source>
        <dbReference type="SAM" id="Phobius"/>
    </source>
</evidence>
<organism evidence="2 3">
    <name type="scientific">Candidatus Portnoybacteria bacterium RBG_13_40_8</name>
    <dbReference type="NCBI Taxonomy" id="1801990"/>
    <lineage>
        <taxon>Bacteria</taxon>
        <taxon>Candidatus Portnoyibacteriota</taxon>
    </lineage>
</organism>
<dbReference type="AlphaFoldDB" id="A0A1G2F6A2"/>